<dbReference type="EMBL" id="CAJVCH010077193">
    <property type="protein sequence ID" value="CAG7721175.1"/>
    <property type="molecule type" value="Genomic_DNA"/>
</dbReference>
<comment type="caution">
    <text evidence="1">The sequence shown here is derived from an EMBL/GenBank/DDBJ whole genome shotgun (WGS) entry which is preliminary data.</text>
</comment>
<sequence>FSTLATASLSISESSQVVNSTVVAEALESDGSEKIVGNKFFIDTIDSGDIVSKPSEYTKHKAVLEILEFQNSVLTRLSQRLDDIEAMLKTEFKSLNDGLKMLGLESKKHFSELDKKLDSNPCVDLPSNILLSTQVPESTTLTPRTPEEYLTSLDLPTIGGSFNGKTIQEIAAEVPEDGALVVEIANYVNEDLTDYELHLPRGLEDKRAPKTISTRTKEVFTFKRAPGGYAPHGVLLKLRLPWHVSTFPGTRTSQES</sequence>
<dbReference type="AlphaFoldDB" id="A0A8J2JP14"/>
<feature type="non-terminal residue" evidence="1">
    <location>
        <position position="256"/>
    </location>
</feature>
<name>A0A8J2JP14_9HEXA</name>
<organism evidence="1 2">
    <name type="scientific">Allacma fusca</name>
    <dbReference type="NCBI Taxonomy" id="39272"/>
    <lineage>
        <taxon>Eukaryota</taxon>
        <taxon>Metazoa</taxon>
        <taxon>Ecdysozoa</taxon>
        <taxon>Arthropoda</taxon>
        <taxon>Hexapoda</taxon>
        <taxon>Collembola</taxon>
        <taxon>Symphypleona</taxon>
        <taxon>Sminthuridae</taxon>
        <taxon>Allacma</taxon>
    </lineage>
</organism>
<reference evidence="1" key="1">
    <citation type="submission" date="2021-06" db="EMBL/GenBank/DDBJ databases">
        <authorList>
            <person name="Hodson N. C."/>
            <person name="Mongue J. A."/>
            <person name="Jaron S. K."/>
        </authorList>
    </citation>
    <scope>NUCLEOTIDE SEQUENCE</scope>
</reference>
<gene>
    <name evidence="1" type="ORF">AFUS01_LOCUS10409</name>
</gene>
<evidence type="ECO:0000313" key="2">
    <source>
        <dbReference type="Proteomes" id="UP000708208"/>
    </source>
</evidence>
<protein>
    <submittedName>
        <fullName evidence="1">Uncharacterized protein</fullName>
    </submittedName>
</protein>
<proteinExistence type="predicted"/>
<keyword evidence="2" id="KW-1185">Reference proteome</keyword>
<evidence type="ECO:0000313" key="1">
    <source>
        <dbReference type="EMBL" id="CAG7721175.1"/>
    </source>
</evidence>
<accession>A0A8J2JP14</accession>
<dbReference type="Proteomes" id="UP000708208">
    <property type="component" value="Unassembled WGS sequence"/>
</dbReference>